<dbReference type="PROSITE" id="PS51252">
    <property type="entry name" value="ANTISTASIN"/>
    <property type="match status" value="2"/>
</dbReference>
<evidence type="ECO:0000313" key="4">
    <source>
        <dbReference type="EMBL" id="VDN53420.1"/>
    </source>
</evidence>
<proteinExistence type="predicted"/>
<dbReference type="InterPro" id="IPR052624">
    <property type="entry name" value="CRIM1"/>
</dbReference>
<dbReference type="Pfam" id="PF23334">
    <property type="entry name" value="VWC2L_2nd"/>
    <property type="match status" value="2"/>
</dbReference>
<feature type="compositionally biased region" description="Low complexity" evidence="1">
    <location>
        <begin position="806"/>
        <end position="817"/>
    </location>
</feature>
<reference evidence="7" key="1">
    <citation type="submission" date="2016-04" db="UniProtKB">
        <authorList>
            <consortium name="WormBaseParasite"/>
        </authorList>
    </citation>
    <scope>IDENTIFICATION</scope>
</reference>
<dbReference type="EMBL" id="UYYG01000129">
    <property type="protein sequence ID" value="VDN53420.1"/>
    <property type="molecule type" value="Genomic_DNA"/>
</dbReference>
<sequence>MWPEDCLKAKCDMVYHNKCPEDSRLVVPLPPPGECCSPPGQCQCDMQKCYPWIPTCAGGLERVLVKEGISEPGHCCDEFKCERRELHCENVKCKKDNVFDNEECPPDSVKAASYVPAGNCCPVYPGCRCRASICLPARCPQGERIKILRKGDGTPGRCCDLIACESDGKISENEVKRCPYGDEFYDDGQLWHSSSCDICKSHCTWVGIPENECCPVCLGCQTDGEKRKKNETWQKDDCTSCTCGSDGTQYCQKHMCQVECDRPRKIPGQCCPVCDEPTIIINPAICPSLEYCPLRCENGLIRDSHGCFQCMCAPVEKPVNIICPPLSEGNCDKICAHGYLHNEKGCTICKCAKCPPLHQCYKHCLYGFENNNYGCPVCKCRAMSRIDATLLSLSSEKKGWDKCFSLSTRTGRLIERDSGEWWNDGCRHCFCEQKHEFCSLISCPQRDPSCPIDKWKKREGKLKLCFDEGIFCWKQDSLRACCASCETSSLPTKFEHTVCQSAGRFFVDGETWQLASCISCTCRVGNILCRVVECPPIACLEPVFDPSNQCCPKCPVLNYAKESSGSVSTVCTDSNHIVHAENTSWRINECTSCRCIFNKGEPKIECFEEKCATQENCLGLPLMIKGRCCPVCSDTLSSTPICKYKKNAYSLNEEWHDGPCRNCTCQNGGRTICREHQCAFCNDPVHVQDQCCPICKDDAWRQFERSRPHSVLLENGNGITTTNTLLYGLCLASFLLLAVAAMVVAYKIIKWSKQNDQKKSPIRFNNSAVLLSSSRPIGSTSRLYEGLSNRQNSIDGQCDSLISTVSDSSSAASSNGSSGHGPHFDTLPLTAKKTVGRTKSVDYGVGPRRGFGSFKANTLNKIGDKHGSCNV</sequence>
<feature type="domain" description="VWFC" evidence="2">
    <location>
        <begin position="640"/>
        <end position="696"/>
    </location>
</feature>
<dbReference type="Proteomes" id="UP000038040">
    <property type="component" value="Unplaced"/>
</dbReference>
<feature type="domain" description="Antistasin-like" evidence="3">
    <location>
        <begin position="354"/>
        <end position="380"/>
    </location>
</feature>
<dbReference type="Gene3D" id="2.10.22.10">
    <property type="entry name" value="Antistasin, domain 1"/>
    <property type="match status" value="2"/>
</dbReference>
<dbReference type="InterPro" id="IPR004094">
    <property type="entry name" value="Antistasin-like"/>
</dbReference>
<feature type="domain" description="VWFC" evidence="2">
    <location>
        <begin position="215"/>
        <end position="275"/>
    </location>
</feature>
<dbReference type="Gene3D" id="6.20.200.20">
    <property type="match status" value="4"/>
</dbReference>
<dbReference type="SMART" id="SM00214">
    <property type="entry name" value="VWC"/>
    <property type="match status" value="5"/>
</dbReference>
<dbReference type="Pfam" id="PF00093">
    <property type="entry name" value="VWC"/>
    <property type="match status" value="1"/>
</dbReference>
<dbReference type="PROSITE" id="PS50184">
    <property type="entry name" value="VWFC_2"/>
    <property type="match status" value="4"/>
</dbReference>
<dbReference type="GO" id="GO:0004867">
    <property type="term" value="F:serine-type endopeptidase inhibitor activity"/>
    <property type="evidence" value="ECO:0007669"/>
    <property type="project" value="InterPro"/>
</dbReference>
<evidence type="ECO:0000259" key="3">
    <source>
        <dbReference type="PROSITE" id="PS51252"/>
    </source>
</evidence>
<evidence type="ECO:0000259" key="2">
    <source>
        <dbReference type="PROSITE" id="PS50184"/>
    </source>
</evidence>
<dbReference type="PROSITE" id="PS01208">
    <property type="entry name" value="VWFC_1"/>
    <property type="match status" value="3"/>
</dbReference>
<evidence type="ECO:0000313" key="5">
    <source>
        <dbReference type="Proteomes" id="UP000038040"/>
    </source>
</evidence>
<keyword evidence="6" id="KW-1185">Reference proteome</keyword>
<dbReference type="SUPFAM" id="SSF57603">
    <property type="entry name" value="FnI-like domain"/>
    <property type="match status" value="4"/>
</dbReference>
<feature type="domain" description="VWFC" evidence="2">
    <location>
        <begin position="569"/>
        <end position="633"/>
    </location>
</feature>
<accession>A0A0N4UPC1</accession>
<evidence type="ECO:0000313" key="6">
    <source>
        <dbReference type="Proteomes" id="UP000274756"/>
    </source>
</evidence>
<feature type="domain" description="Antistasin-like" evidence="3">
    <location>
        <begin position="323"/>
        <end position="351"/>
    </location>
</feature>
<feature type="region of interest" description="Disordered" evidence="1">
    <location>
        <begin position="806"/>
        <end position="829"/>
    </location>
</feature>
<name>A0A0N4UPC1_DRAME</name>
<dbReference type="AlphaFoldDB" id="A0A0N4UPC1"/>
<evidence type="ECO:0000313" key="7">
    <source>
        <dbReference type="WBParaSite" id="DME_0000979701-mRNA-1"/>
    </source>
</evidence>
<gene>
    <name evidence="4" type="ORF">DME_LOCUS3393</name>
</gene>
<protein>
    <submittedName>
        <fullName evidence="7">Cysteine-rich motor neuron 1 protein</fullName>
    </submittedName>
</protein>
<dbReference type="OrthoDB" id="5976811at2759"/>
<dbReference type="WBParaSite" id="DME_0000979701-mRNA-1">
    <property type="protein sequence ID" value="DME_0000979701-mRNA-1"/>
    <property type="gene ID" value="DME_0000979701"/>
</dbReference>
<feature type="domain" description="VWFC" evidence="2">
    <location>
        <begin position="497"/>
        <end position="555"/>
    </location>
</feature>
<dbReference type="PANTHER" id="PTHR46439:SF1">
    <property type="entry name" value="CYSTEINE-RICH MOTOR NEURON 1 PROTEIN"/>
    <property type="match status" value="1"/>
</dbReference>
<reference evidence="4 6" key="2">
    <citation type="submission" date="2018-11" db="EMBL/GenBank/DDBJ databases">
        <authorList>
            <consortium name="Pathogen Informatics"/>
        </authorList>
    </citation>
    <scope>NUCLEOTIDE SEQUENCE [LARGE SCALE GENOMIC DNA]</scope>
</reference>
<dbReference type="Proteomes" id="UP000274756">
    <property type="component" value="Unassembled WGS sequence"/>
</dbReference>
<dbReference type="Pfam" id="PF02822">
    <property type="entry name" value="Antistasin"/>
    <property type="match status" value="3"/>
</dbReference>
<evidence type="ECO:0000256" key="1">
    <source>
        <dbReference type="SAM" id="MobiDB-lite"/>
    </source>
</evidence>
<dbReference type="PANTHER" id="PTHR46439">
    <property type="entry name" value="CYSTEINE-RICH MOTOR NEURON 1 PROTEIN"/>
    <property type="match status" value="1"/>
</dbReference>
<dbReference type="STRING" id="318479.A0A0N4UPC1"/>
<dbReference type="InterPro" id="IPR001007">
    <property type="entry name" value="VWF_dom"/>
</dbReference>
<organism evidence="5 7">
    <name type="scientific">Dracunculus medinensis</name>
    <name type="common">Guinea worm</name>
    <dbReference type="NCBI Taxonomy" id="318479"/>
    <lineage>
        <taxon>Eukaryota</taxon>
        <taxon>Metazoa</taxon>
        <taxon>Ecdysozoa</taxon>
        <taxon>Nematoda</taxon>
        <taxon>Chromadorea</taxon>
        <taxon>Rhabditida</taxon>
        <taxon>Spirurina</taxon>
        <taxon>Dracunculoidea</taxon>
        <taxon>Dracunculidae</taxon>
        <taxon>Dracunculus</taxon>
    </lineage>
</organism>